<dbReference type="GO" id="GO:0003677">
    <property type="term" value="F:DNA binding"/>
    <property type="evidence" value="ECO:0007669"/>
    <property type="project" value="InterPro"/>
</dbReference>
<name>T1BTL5_9ZZZZ</name>
<evidence type="ECO:0000259" key="1">
    <source>
        <dbReference type="Pfam" id="PF01609"/>
    </source>
</evidence>
<dbReference type="InterPro" id="IPR012337">
    <property type="entry name" value="RNaseH-like_sf"/>
</dbReference>
<gene>
    <name evidence="2" type="ORF">B1B_04193</name>
</gene>
<organism evidence="2">
    <name type="scientific">mine drainage metagenome</name>
    <dbReference type="NCBI Taxonomy" id="410659"/>
    <lineage>
        <taxon>unclassified sequences</taxon>
        <taxon>metagenomes</taxon>
        <taxon>ecological metagenomes</taxon>
    </lineage>
</organism>
<proteinExistence type="predicted"/>
<sequence length="178" mass="20993">KVVLMEDPERKAAERRARDLAIQEWQGRLTDDRRKELTRELSDVLEEARGRRGWRVDPKKLAEQRVRDGRFLLFSTDTTMEAREVFDLWSQRGVIEQVFRTGKGELMLGPLRYRSVDHLEAYATVVYLSWLLWAEAEGRLREKFPRETLCGALRHLGDVHWVRLGAKKSLRDWTTELS</sequence>
<dbReference type="GO" id="GO:0004803">
    <property type="term" value="F:transposase activity"/>
    <property type="evidence" value="ECO:0007669"/>
    <property type="project" value="InterPro"/>
</dbReference>
<dbReference type="InterPro" id="IPR002559">
    <property type="entry name" value="Transposase_11"/>
</dbReference>
<dbReference type="Pfam" id="PF01609">
    <property type="entry name" value="DDE_Tnp_1"/>
    <property type="match status" value="1"/>
</dbReference>
<comment type="caution">
    <text evidence="2">The sequence shown here is derived from an EMBL/GenBank/DDBJ whole genome shotgun (WGS) entry which is preliminary data.</text>
</comment>
<feature type="non-terminal residue" evidence="2">
    <location>
        <position position="1"/>
    </location>
</feature>
<feature type="non-terminal residue" evidence="2">
    <location>
        <position position="178"/>
    </location>
</feature>
<evidence type="ECO:0000313" key="2">
    <source>
        <dbReference type="EMBL" id="EQD71898.1"/>
    </source>
</evidence>
<reference evidence="2" key="2">
    <citation type="journal article" date="2014" name="ISME J.">
        <title>Microbial stratification in low pH oxic and suboxic macroscopic growths along an acid mine drainage.</title>
        <authorList>
            <person name="Mendez-Garcia C."/>
            <person name="Mesa V."/>
            <person name="Sprenger R.R."/>
            <person name="Richter M."/>
            <person name="Diez M.S."/>
            <person name="Solano J."/>
            <person name="Bargiela R."/>
            <person name="Golyshina O.V."/>
            <person name="Manteca A."/>
            <person name="Ramos J.L."/>
            <person name="Gallego J.R."/>
            <person name="Llorente I."/>
            <person name="Martins Dos Santos V.A."/>
            <person name="Jensen O.N."/>
            <person name="Pelaez A.I."/>
            <person name="Sanchez J."/>
            <person name="Ferrer M."/>
        </authorList>
    </citation>
    <scope>NUCLEOTIDE SEQUENCE</scope>
</reference>
<reference evidence="2" key="1">
    <citation type="submission" date="2013-08" db="EMBL/GenBank/DDBJ databases">
        <authorList>
            <person name="Mendez C."/>
            <person name="Richter M."/>
            <person name="Ferrer M."/>
            <person name="Sanchez J."/>
        </authorList>
    </citation>
    <scope>NUCLEOTIDE SEQUENCE</scope>
</reference>
<dbReference type="SUPFAM" id="SSF53098">
    <property type="entry name" value="Ribonuclease H-like"/>
    <property type="match status" value="1"/>
</dbReference>
<dbReference type="GO" id="GO:0006313">
    <property type="term" value="P:DNA transposition"/>
    <property type="evidence" value="ECO:0007669"/>
    <property type="project" value="InterPro"/>
</dbReference>
<dbReference type="AlphaFoldDB" id="T1BTL5"/>
<protein>
    <submittedName>
        <fullName evidence="2">Transposase</fullName>
    </submittedName>
</protein>
<accession>T1BTL5</accession>
<feature type="domain" description="Transposase IS4-like" evidence="1">
    <location>
        <begin position="21"/>
        <end position="132"/>
    </location>
</feature>
<dbReference type="EMBL" id="AUZY01002634">
    <property type="protein sequence ID" value="EQD71898.1"/>
    <property type="molecule type" value="Genomic_DNA"/>
</dbReference>